<feature type="transmembrane region" description="Helical" evidence="7">
    <location>
        <begin position="55"/>
        <end position="76"/>
    </location>
</feature>
<evidence type="ECO:0000256" key="4">
    <source>
        <dbReference type="ARBA" id="ARBA00022692"/>
    </source>
</evidence>
<dbReference type="Proteomes" id="UP001259347">
    <property type="component" value="Unassembled WGS sequence"/>
</dbReference>
<keyword evidence="4 7" id="KW-0812">Transmembrane</keyword>
<dbReference type="EMBL" id="JAVDUM010000009">
    <property type="protein sequence ID" value="MDR6867563.1"/>
    <property type="molecule type" value="Genomic_DNA"/>
</dbReference>
<evidence type="ECO:0000313" key="10">
    <source>
        <dbReference type="Proteomes" id="UP001259347"/>
    </source>
</evidence>
<evidence type="ECO:0000313" key="9">
    <source>
        <dbReference type="EMBL" id="MDR6867563.1"/>
    </source>
</evidence>
<feature type="domain" description="Glycine transporter" evidence="8">
    <location>
        <begin position="118"/>
        <end position="187"/>
    </location>
</feature>
<feature type="transmembrane region" description="Helical" evidence="7">
    <location>
        <begin position="113"/>
        <end position="130"/>
    </location>
</feature>
<accession>A0ABU1SF51</accession>
<dbReference type="PANTHER" id="PTHR30506">
    <property type="entry name" value="INNER MEMBRANE PROTEIN"/>
    <property type="match status" value="1"/>
</dbReference>
<sequence>MSEHTEASAGSPSPWRGVLPAPRMSPRLFTAIDVAATGVFGLEGGVAAARAGFDLLGVVVVAFIVALGGGILRDVLLGDTPPAAFRSPLRVVVALASGALAFGAALAWDGVPAGPLVVLDAVGLALFAVTGAQKASEHGMSLWIVGALGTLTATGGGIIRDMLLGQVPAVLSESIYGTAALAGSVLAGGMLRSPALRPFAVLAGFLVCLILRLAAYFGGWELPRLTI</sequence>
<comment type="caution">
    <text evidence="9">The sequence shown here is derived from an EMBL/GenBank/DDBJ whole genome shotgun (WGS) entry which is preliminary data.</text>
</comment>
<protein>
    <submittedName>
        <fullName evidence="9">Membrane protein YeiH</fullName>
    </submittedName>
</protein>
<proteinExistence type="inferred from homology"/>
<feature type="transmembrane region" description="Helical" evidence="7">
    <location>
        <begin position="199"/>
        <end position="218"/>
    </location>
</feature>
<gene>
    <name evidence="9" type="ORF">J2Y69_002167</name>
</gene>
<feature type="transmembrane region" description="Helical" evidence="7">
    <location>
        <begin position="175"/>
        <end position="192"/>
    </location>
</feature>
<dbReference type="Pfam" id="PF03458">
    <property type="entry name" value="Gly_transporter"/>
    <property type="match status" value="2"/>
</dbReference>
<dbReference type="PANTHER" id="PTHR30506:SF3">
    <property type="entry name" value="UPF0126 INNER MEMBRANE PROTEIN YADS-RELATED"/>
    <property type="match status" value="1"/>
</dbReference>
<evidence type="ECO:0000256" key="5">
    <source>
        <dbReference type="ARBA" id="ARBA00022989"/>
    </source>
</evidence>
<evidence type="ECO:0000259" key="8">
    <source>
        <dbReference type="Pfam" id="PF03458"/>
    </source>
</evidence>
<comment type="subcellular location">
    <subcellularLocation>
        <location evidence="1">Cell membrane</location>
        <topology evidence="1">Multi-pass membrane protein</topology>
    </subcellularLocation>
</comment>
<organism evidence="9 10">
    <name type="scientific">Microbacterium resistens</name>
    <dbReference type="NCBI Taxonomy" id="156977"/>
    <lineage>
        <taxon>Bacteria</taxon>
        <taxon>Bacillati</taxon>
        <taxon>Actinomycetota</taxon>
        <taxon>Actinomycetes</taxon>
        <taxon>Micrococcales</taxon>
        <taxon>Microbacteriaceae</taxon>
        <taxon>Microbacterium</taxon>
    </lineage>
</organism>
<feature type="transmembrane region" description="Helical" evidence="7">
    <location>
        <begin position="142"/>
        <end position="163"/>
    </location>
</feature>
<keyword evidence="5 7" id="KW-1133">Transmembrane helix</keyword>
<evidence type="ECO:0000256" key="2">
    <source>
        <dbReference type="ARBA" id="ARBA00008193"/>
    </source>
</evidence>
<evidence type="ECO:0000256" key="7">
    <source>
        <dbReference type="SAM" id="Phobius"/>
    </source>
</evidence>
<dbReference type="RefSeq" id="WP_310020486.1">
    <property type="nucleotide sequence ID" value="NZ_JAVDUM010000009.1"/>
</dbReference>
<keyword evidence="3" id="KW-1003">Cell membrane</keyword>
<evidence type="ECO:0000256" key="1">
    <source>
        <dbReference type="ARBA" id="ARBA00004651"/>
    </source>
</evidence>
<evidence type="ECO:0000256" key="6">
    <source>
        <dbReference type="ARBA" id="ARBA00023136"/>
    </source>
</evidence>
<feature type="domain" description="Glycine transporter" evidence="8">
    <location>
        <begin position="31"/>
        <end position="103"/>
    </location>
</feature>
<keyword evidence="10" id="KW-1185">Reference proteome</keyword>
<feature type="transmembrane region" description="Helical" evidence="7">
    <location>
        <begin position="88"/>
        <end position="107"/>
    </location>
</feature>
<evidence type="ECO:0000256" key="3">
    <source>
        <dbReference type="ARBA" id="ARBA00022475"/>
    </source>
</evidence>
<name>A0ABU1SF51_9MICO</name>
<comment type="similarity">
    <text evidence="2">Belongs to the UPF0126 family.</text>
</comment>
<reference evidence="9 10" key="1">
    <citation type="submission" date="2023-07" db="EMBL/GenBank/DDBJ databases">
        <title>Sorghum-associated microbial communities from plants grown in Nebraska, USA.</title>
        <authorList>
            <person name="Schachtman D."/>
        </authorList>
    </citation>
    <scope>NUCLEOTIDE SEQUENCE [LARGE SCALE GENOMIC DNA]</scope>
    <source>
        <strain evidence="9 10">2980</strain>
    </source>
</reference>
<dbReference type="InterPro" id="IPR005115">
    <property type="entry name" value="Gly_transporter"/>
</dbReference>
<keyword evidence="6 7" id="KW-0472">Membrane</keyword>